<gene>
    <name evidence="2" type="ORF">ECRASSUSDP1_LOCUS5730</name>
</gene>
<name>A0AAD1UBU4_EUPCR</name>
<evidence type="ECO:0000256" key="1">
    <source>
        <dbReference type="SAM" id="MobiDB-lite"/>
    </source>
</evidence>
<reference evidence="2" key="1">
    <citation type="submission" date="2023-07" db="EMBL/GenBank/DDBJ databases">
        <authorList>
            <consortium name="AG Swart"/>
            <person name="Singh M."/>
            <person name="Singh A."/>
            <person name="Seah K."/>
            <person name="Emmerich C."/>
        </authorList>
    </citation>
    <scope>NUCLEOTIDE SEQUENCE</scope>
    <source>
        <strain evidence="2">DP1</strain>
    </source>
</reference>
<proteinExistence type="predicted"/>
<dbReference type="Proteomes" id="UP001295684">
    <property type="component" value="Unassembled WGS sequence"/>
</dbReference>
<feature type="compositionally biased region" description="Basic and acidic residues" evidence="1">
    <location>
        <begin position="50"/>
        <end position="70"/>
    </location>
</feature>
<comment type="caution">
    <text evidence="2">The sequence shown here is derived from an EMBL/GenBank/DDBJ whole genome shotgun (WGS) entry which is preliminary data.</text>
</comment>
<protein>
    <submittedName>
        <fullName evidence="2">Uncharacterized protein</fullName>
    </submittedName>
</protein>
<feature type="region of interest" description="Disordered" evidence="1">
    <location>
        <begin position="189"/>
        <end position="221"/>
    </location>
</feature>
<evidence type="ECO:0000313" key="2">
    <source>
        <dbReference type="EMBL" id="CAI2364387.1"/>
    </source>
</evidence>
<feature type="region of interest" description="Disordered" evidence="1">
    <location>
        <begin position="140"/>
        <end position="167"/>
    </location>
</feature>
<feature type="region of interest" description="Disordered" evidence="1">
    <location>
        <begin position="38"/>
        <end position="70"/>
    </location>
</feature>
<dbReference type="EMBL" id="CAMPGE010005536">
    <property type="protein sequence ID" value="CAI2364387.1"/>
    <property type="molecule type" value="Genomic_DNA"/>
</dbReference>
<feature type="compositionally biased region" description="Basic and acidic residues" evidence="1">
    <location>
        <begin position="197"/>
        <end position="221"/>
    </location>
</feature>
<dbReference type="AlphaFoldDB" id="A0AAD1UBU4"/>
<keyword evidence="3" id="KW-1185">Reference proteome</keyword>
<evidence type="ECO:0000313" key="3">
    <source>
        <dbReference type="Proteomes" id="UP001295684"/>
    </source>
</evidence>
<organism evidence="2 3">
    <name type="scientific">Euplotes crassus</name>
    <dbReference type="NCBI Taxonomy" id="5936"/>
    <lineage>
        <taxon>Eukaryota</taxon>
        <taxon>Sar</taxon>
        <taxon>Alveolata</taxon>
        <taxon>Ciliophora</taxon>
        <taxon>Intramacronucleata</taxon>
        <taxon>Spirotrichea</taxon>
        <taxon>Hypotrichia</taxon>
        <taxon>Euplotida</taxon>
        <taxon>Euplotidae</taxon>
        <taxon>Moneuplotes</taxon>
    </lineage>
</organism>
<sequence length="319" mass="37286">MTKKLYSLENNGTIDGILRRKINMPVLDKSYAKQFEMAQKSNSQTPFDTPDDRELCQDKEGSSNREKIKAPEITFQRKKKKNLYKNIKLKPCKESEVKILPKAAAAPIPAIYKVEDISSKHFRFNKPLFTKFEKIPDQVDTNRSAESKDAPLRSIFNSTSEKKHKRYTKNHTSKFSDYLRQKSILPEFKEGNTGSRKKLDLAGSKLEKAKLRPEEARQRDTDENLDFNPQQIIFKTTNDSREQDDKIKYYYKRNLNMSVELQKDSSRENLHEDYHINLYSIPHKLKAQNSDERRKGKLFKSKYSQEVQNMKFDNGTVSG</sequence>
<accession>A0AAD1UBU4</accession>